<reference evidence="13 14" key="1">
    <citation type="submission" date="2023-09" db="EMBL/GenBank/DDBJ databases">
        <authorList>
            <person name="Wang M."/>
        </authorList>
    </citation>
    <scope>NUCLEOTIDE SEQUENCE [LARGE SCALE GENOMIC DNA]</scope>
    <source>
        <strain evidence="13">GT-2023</strain>
        <tissue evidence="13">Liver</tissue>
    </source>
</reference>
<feature type="domain" description="C2H2-type" evidence="12">
    <location>
        <begin position="712"/>
        <end position="739"/>
    </location>
</feature>
<feature type="domain" description="C2H2-type" evidence="12">
    <location>
        <begin position="467"/>
        <end position="494"/>
    </location>
</feature>
<feature type="domain" description="C2H2-type" evidence="12">
    <location>
        <begin position="498"/>
        <end position="522"/>
    </location>
</feature>
<feature type="domain" description="C2H2-type" evidence="12">
    <location>
        <begin position="236"/>
        <end position="263"/>
    </location>
</feature>
<feature type="domain" description="C2H2-type" evidence="12">
    <location>
        <begin position="635"/>
        <end position="662"/>
    </location>
</feature>
<feature type="region of interest" description="Disordered" evidence="11">
    <location>
        <begin position="1027"/>
        <end position="1115"/>
    </location>
</feature>
<feature type="compositionally biased region" description="Basic and acidic residues" evidence="11">
    <location>
        <begin position="410"/>
        <end position="420"/>
    </location>
</feature>
<feature type="compositionally biased region" description="Basic and acidic residues" evidence="11">
    <location>
        <begin position="1042"/>
        <end position="1055"/>
    </location>
</feature>
<feature type="domain" description="C2H2-type" evidence="12">
    <location>
        <begin position="662"/>
        <end position="689"/>
    </location>
</feature>
<evidence type="ECO:0000256" key="9">
    <source>
        <dbReference type="ARBA" id="ARBA00023242"/>
    </source>
</evidence>
<feature type="domain" description="C2H2-type" evidence="12">
    <location>
        <begin position="551"/>
        <end position="578"/>
    </location>
</feature>
<keyword evidence="6" id="KW-0805">Transcription regulation</keyword>
<feature type="domain" description="C2H2-type" evidence="12">
    <location>
        <begin position="874"/>
        <end position="897"/>
    </location>
</feature>
<keyword evidence="4 10" id="KW-0863">Zinc-finger</keyword>
<comment type="caution">
    <text evidence="13">The sequence shown here is derived from an EMBL/GenBank/DDBJ whole genome shotgun (WGS) entry which is preliminary data.</text>
</comment>
<dbReference type="SMART" id="SM00355">
    <property type="entry name" value="ZnF_C2H2"/>
    <property type="match status" value="18"/>
</dbReference>
<evidence type="ECO:0000259" key="12">
    <source>
        <dbReference type="PROSITE" id="PS50157"/>
    </source>
</evidence>
<keyword evidence="5" id="KW-0862">Zinc</keyword>
<feature type="domain" description="C2H2-type" evidence="12">
    <location>
        <begin position="288"/>
        <end position="311"/>
    </location>
</feature>
<dbReference type="PANTHER" id="PTHR24384:SF189">
    <property type="entry name" value="C2H2-TYPE DOMAIN-CONTAINING PROTEIN-RELATED"/>
    <property type="match status" value="1"/>
</dbReference>
<feature type="domain" description="C2H2-type" evidence="12">
    <location>
        <begin position="740"/>
        <end position="767"/>
    </location>
</feature>
<dbReference type="EMBL" id="JAYMGO010000015">
    <property type="protein sequence ID" value="KAL1260757.1"/>
    <property type="molecule type" value="Genomic_DNA"/>
</dbReference>
<keyword evidence="2" id="KW-0479">Metal-binding</keyword>
<gene>
    <name evidence="13" type="ORF">QQF64_008584</name>
</gene>
<dbReference type="Proteomes" id="UP001558613">
    <property type="component" value="Unassembled WGS sequence"/>
</dbReference>
<feature type="domain" description="C2H2-type" evidence="12">
    <location>
        <begin position="768"/>
        <end position="795"/>
    </location>
</feature>
<feature type="region of interest" description="Disordered" evidence="11">
    <location>
        <begin position="409"/>
        <end position="438"/>
    </location>
</feature>
<comment type="subcellular location">
    <subcellularLocation>
        <location evidence="1">Nucleus</location>
    </subcellularLocation>
</comment>
<feature type="domain" description="C2H2-type" evidence="12">
    <location>
        <begin position="439"/>
        <end position="466"/>
    </location>
</feature>
<evidence type="ECO:0000256" key="8">
    <source>
        <dbReference type="ARBA" id="ARBA00023163"/>
    </source>
</evidence>
<dbReference type="SUPFAM" id="SSF57667">
    <property type="entry name" value="beta-beta-alpha zinc fingers"/>
    <property type="match status" value="9"/>
</dbReference>
<feature type="domain" description="C2H2-type" evidence="12">
    <location>
        <begin position="523"/>
        <end position="550"/>
    </location>
</feature>
<feature type="domain" description="C2H2-type" evidence="12">
    <location>
        <begin position="579"/>
        <end position="606"/>
    </location>
</feature>
<feature type="compositionally biased region" description="Polar residues" evidence="11">
    <location>
        <begin position="1071"/>
        <end position="1092"/>
    </location>
</feature>
<keyword evidence="7" id="KW-0238">DNA-binding</keyword>
<keyword evidence="9" id="KW-0539">Nucleus</keyword>
<feature type="domain" description="C2H2-type" evidence="12">
    <location>
        <begin position="607"/>
        <end position="634"/>
    </location>
</feature>
<feature type="region of interest" description="Disordered" evidence="11">
    <location>
        <begin position="981"/>
        <end position="1007"/>
    </location>
</feature>
<accession>A0ABR3MA14</accession>
<evidence type="ECO:0000256" key="7">
    <source>
        <dbReference type="ARBA" id="ARBA00023125"/>
    </source>
</evidence>
<dbReference type="PANTHER" id="PTHR24384">
    <property type="entry name" value="FINGER PUTATIVE TRANSCRIPTION FACTOR FAMILY-RELATED"/>
    <property type="match status" value="1"/>
</dbReference>
<dbReference type="InterPro" id="IPR036236">
    <property type="entry name" value="Znf_C2H2_sf"/>
</dbReference>
<protein>
    <recommendedName>
        <fullName evidence="12">C2H2-type domain-containing protein</fullName>
    </recommendedName>
</protein>
<evidence type="ECO:0000256" key="10">
    <source>
        <dbReference type="PROSITE-ProRule" id="PRU00042"/>
    </source>
</evidence>
<evidence type="ECO:0000256" key="1">
    <source>
        <dbReference type="ARBA" id="ARBA00004123"/>
    </source>
</evidence>
<keyword evidence="8" id="KW-0804">Transcription</keyword>
<evidence type="ECO:0000313" key="13">
    <source>
        <dbReference type="EMBL" id="KAL1260757.1"/>
    </source>
</evidence>
<dbReference type="Pfam" id="PF13912">
    <property type="entry name" value="zf-C2H2_6"/>
    <property type="match status" value="1"/>
</dbReference>
<evidence type="ECO:0000256" key="11">
    <source>
        <dbReference type="SAM" id="MobiDB-lite"/>
    </source>
</evidence>
<feature type="domain" description="C2H2-type" evidence="12">
    <location>
        <begin position="209"/>
        <end position="236"/>
    </location>
</feature>
<evidence type="ECO:0000313" key="14">
    <source>
        <dbReference type="Proteomes" id="UP001558613"/>
    </source>
</evidence>
<dbReference type="InterPro" id="IPR050752">
    <property type="entry name" value="C2H2-ZF_domain"/>
</dbReference>
<proteinExistence type="predicted"/>
<feature type="domain" description="C2H2-type" evidence="12">
    <location>
        <begin position="796"/>
        <end position="824"/>
    </location>
</feature>
<dbReference type="Pfam" id="PF00096">
    <property type="entry name" value="zf-C2H2"/>
    <property type="match status" value="10"/>
</dbReference>
<dbReference type="Gene3D" id="3.30.160.60">
    <property type="entry name" value="Classic Zinc Finger"/>
    <property type="match status" value="14"/>
</dbReference>
<evidence type="ECO:0000256" key="3">
    <source>
        <dbReference type="ARBA" id="ARBA00022737"/>
    </source>
</evidence>
<keyword evidence="3" id="KW-0677">Repeat</keyword>
<dbReference type="PROSITE" id="PS00028">
    <property type="entry name" value="ZINC_FINGER_C2H2_1"/>
    <property type="match status" value="14"/>
</dbReference>
<dbReference type="PROSITE" id="PS50157">
    <property type="entry name" value="ZINC_FINGER_C2H2_2"/>
    <property type="match status" value="17"/>
</dbReference>
<evidence type="ECO:0000256" key="2">
    <source>
        <dbReference type="ARBA" id="ARBA00022723"/>
    </source>
</evidence>
<organism evidence="13 14">
    <name type="scientific">Cirrhinus molitorella</name>
    <name type="common">mud carp</name>
    <dbReference type="NCBI Taxonomy" id="172907"/>
    <lineage>
        <taxon>Eukaryota</taxon>
        <taxon>Metazoa</taxon>
        <taxon>Chordata</taxon>
        <taxon>Craniata</taxon>
        <taxon>Vertebrata</taxon>
        <taxon>Euteleostomi</taxon>
        <taxon>Actinopterygii</taxon>
        <taxon>Neopterygii</taxon>
        <taxon>Teleostei</taxon>
        <taxon>Ostariophysi</taxon>
        <taxon>Cypriniformes</taxon>
        <taxon>Cyprinidae</taxon>
        <taxon>Labeoninae</taxon>
        <taxon>Labeonini</taxon>
        <taxon>Cirrhinus</taxon>
    </lineage>
</organism>
<evidence type="ECO:0000256" key="5">
    <source>
        <dbReference type="ARBA" id="ARBA00022833"/>
    </source>
</evidence>
<evidence type="ECO:0000256" key="6">
    <source>
        <dbReference type="ARBA" id="ARBA00023015"/>
    </source>
</evidence>
<name>A0ABR3MA14_9TELE</name>
<keyword evidence="14" id="KW-1185">Reference proteome</keyword>
<evidence type="ECO:0000256" key="4">
    <source>
        <dbReference type="ARBA" id="ARBA00022771"/>
    </source>
</evidence>
<sequence length="1115" mass="127223">MTLLIETVLDEIQKVLDCECRSSHTENSSDRDAILDMNEKQRRLEKLTAVMETFTKVAVQKICKVFSYCFKLTPTQLQGFKSYHDDLINVKGLVREHVKKPEIKNNQAVTNVPAVVPLVSPERQILVTALPEENVQLQDLVKSQQSAEEDQVSEFCPESSGIGREKPVQSFFIVEYSAITSVENQQTEVNTQAEQISTESKKTEKTKPYDCKECGKKFLFRRSLDKHKCGNSKEPHICEQCGKKFKYLKGLSKHLLNHTEKKEICKTCGKAFANLKMHERVHLEVKPFLCSVCGHGFTVKGSLLAHQRIHTVLSEQISEEAYGNTWSSKVIHVRNVYELFQSQTALLILLMPDMPKQDTPKTCSSVEPHLNMKENDTRTQMAAQGNNASKCLLVEDRAEDDIQTVVIGDADDRPWSEDQKGTLQTSTERPEKPQENNSFKCEQCGKAFPKAYSLFRHKRVHSGMKQHCCEKCGKKFSQLRALETHLRKHTQKFEKKKFPCATCGKSFKDLAAHERVHAEIRPFTCDICGQGFTVKGSLYMHQRVHTGEKPYTCDTCGKSFSLIGTLNCHKKFHLDDRPIKCSHCNKSFKCKSHLRRHLPVHTGERRYTCKICGKTFAHHEAMTRHILIHTGEKPYICEVCGKRFRQRSNLKVHMRVHQETQFKCGMCGKTFQHDLLLQNHILSHNQTGNSKEDQFLNSKTQLHVRSDNSKPFTCKLCEKSYSNVYNLRIHEKLHSGETPFKCEICGKAYALRKSFKTHMLCHSGDRPYKCIACRKAFKWSGSLKMHMKTHTDEKTHKCETCGKSFRLYGNLKRHKRPAQESNVSRCVMVENRAEETIQTIFITDADDRDWSEDQEGMLQTSTDQTEVPQAKESFECDQCGKAFPKMFSLVQHKRVHSITLVKATVNEMTKVMDSSGKPPQTTADKKDDTLDFTTLLNSVLERNAKKAVEKICQLFSALLDQEMIPGAQNDLKTRLKQAEKQHKTLQGETNITDSGLQRSQSTEQLTRVSAEKIAIVVSWGQEEIKDTDHVKTPNKTQKTAIIRKEKSADSSENGDHPQFVVLQDNAVDISCSEQKNTKNSSATQNDAKSRSMSKSRGVRESRRKKGRSRGDRETL</sequence>
<feature type="compositionally biased region" description="Polar residues" evidence="11">
    <location>
        <begin position="984"/>
        <end position="1007"/>
    </location>
</feature>
<dbReference type="InterPro" id="IPR013087">
    <property type="entry name" value="Znf_C2H2_type"/>
</dbReference>